<comment type="caution">
    <text evidence="1">The sequence shown here is derived from an EMBL/GenBank/DDBJ whole genome shotgun (WGS) entry which is preliminary data.</text>
</comment>
<dbReference type="EMBL" id="NHTK01000466">
    <property type="protein sequence ID" value="PPR07349.1"/>
    <property type="molecule type" value="Genomic_DNA"/>
</dbReference>
<organism evidence="1 2">
    <name type="scientific">Panaeolus cyanescens</name>
    <dbReference type="NCBI Taxonomy" id="181874"/>
    <lineage>
        <taxon>Eukaryota</taxon>
        <taxon>Fungi</taxon>
        <taxon>Dikarya</taxon>
        <taxon>Basidiomycota</taxon>
        <taxon>Agaricomycotina</taxon>
        <taxon>Agaricomycetes</taxon>
        <taxon>Agaricomycetidae</taxon>
        <taxon>Agaricales</taxon>
        <taxon>Agaricineae</taxon>
        <taxon>Galeropsidaceae</taxon>
        <taxon>Panaeolus</taxon>
    </lineage>
</organism>
<accession>A0A409YWI6</accession>
<proteinExistence type="predicted"/>
<reference evidence="1 2" key="1">
    <citation type="journal article" date="2018" name="Evol. Lett.">
        <title>Horizontal gene cluster transfer increased hallucinogenic mushroom diversity.</title>
        <authorList>
            <person name="Reynolds H.T."/>
            <person name="Vijayakumar V."/>
            <person name="Gluck-Thaler E."/>
            <person name="Korotkin H.B."/>
            <person name="Matheny P.B."/>
            <person name="Slot J.C."/>
        </authorList>
    </citation>
    <scope>NUCLEOTIDE SEQUENCE [LARGE SCALE GENOMIC DNA]</scope>
    <source>
        <strain evidence="1 2">2629</strain>
    </source>
</reference>
<keyword evidence="2" id="KW-1185">Reference proteome</keyword>
<evidence type="ECO:0000313" key="2">
    <source>
        <dbReference type="Proteomes" id="UP000284842"/>
    </source>
</evidence>
<gene>
    <name evidence="1" type="ORF">CVT24_007484</name>
</gene>
<name>A0A409YWI6_9AGAR</name>
<protein>
    <submittedName>
        <fullName evidence="1">Uncharacterized protein</fullName>
    </submittedName>
</protein>
<dbReference type="Proteomes" id="UP000284842">
    <property type="component" value="Unassembled WGS sequence"/>
</dbReference>
<dbReference type="InParanoid" id="A0A409YWI6"/>
<sequence>MPLRAFRTRKIVARIRFLGHSTTHIVRTATRRSFDVNAGSLSLPVAIEDVPASSTQGTASAEQEAGLVGDVYSWKAGDIVWGAAAKCLAWNEAGTLGYVQEENATTKIKHPMIVTDFDDEYLQILICSHSLPPTLLKNSAIANIYTQKSNGYFTDKTDAYNLIPTRVALGTPLLISQQNVTPNDAKRVPSLPTALSTDDLYRLLEDSGIGTTSLLIRLVWLLRECNVEGFNE</sequence>
<dbReference type="AlphaFoldDB" id="A0A409YWI6"/>
<evidence type="ECO:0000313" key="1">
    <source>
        <dbReference type="EMBL" id="PPR07349.1"/>
    </source>
</evidence>